<keyword evidence="1" id="KW-1133">Transmembrane helix</keyword>
<gene>
    <name evidence="2" type="ORF">METHB2_300007</name>
</gene>
<dbReference type="Proteomes" id="UP000494216">
    <property type="component" value="Unassembled WGS sequence"/>
</dbReference>
<dbReference type="RefSeq" id="WP_174625840.1">
    <property type="nucleotide sequence ID" value="NZ_CADCXN010000059.1"/>
</dbReference>
<keyword evidence="1" id="KW-0812">Transmembrane</keyword>
<evidence type="ECO:0000313" key="2">
    <source>
        <dbReference type="EMBL" id="CAA9890929.1"/>
    </source>
</evidence>
<evidence type="ECO:0000256" key="1">
    <source>
        <dbReference type="SAM" id="Phobius"/>
    </source>
</evidence>
<protein>
    <submittedName>
        <fullName evidence="2">Uncharacterized protein</fullName>
    </submittedName>
</protein>
<comment type="caution">
    <text evidence="2">The sequence shown here is derived from an EMBL/GenBank/DDBJ whole genome shotgun (WGS) entry which is preliminary data.</text>
</comment>
<dbReference type="AlphaFoldDB" id="A0A8S0WAP6"/>
<evidence type="ECO:0000313" key="3">
    <source>
        <dbReference type="Proteomes" id="UP000494216"/>
    </source>
</evidence>
<organism evidence="2 3">
    <name type="scientific">Candidatus Methylobacter favarea</name>
    <dbReference type="NCBI Taxonomy" id="2707345"/>
    <lineage>
        <taxon>Bacteria</taxon>
        <taxon>Pseudomonadati</taxon>
        <taxon>Pseudomonadota</taxon>
        <taxon>Gammaproteobacteria</taxon>
        <taxon>Methylococcales</taxon>
        <taxon>Methylococcaceae</taxon>
        <taxon>Methylobacter</taxon>
    </lineage>
</organism>
<proteinExistence type="predicted"/>
<feature type="transmembrane region" description="Helical" evidence="1">
    <location>
        <begin position="246"/>
        <end position="266"/>
    </location>
</feature>
<keyword evidence="3" id="KW-1185">Reference proteome</keyword>
<dbReference type="EMBL" id="CADCXN010000059">
    <property type="protein sequence ID" value="CAA9890929.1"/>
    <property type="molecule type" value="Genomic_DNA"/>
</dbReference>
<accession>A0A8S0WAP6</accession>
<name>A0A8S0WAP6_9GAMM</name>
<sequence length="288" mass="32340">MNNAAIKINSYAFTTAVKVIHKAIILALILGISLISKAASVTDFSMENSDKHNEFNSIEAKSKPSSMAKLNDSYIRNSYWINLESEQNIQFKSIPAKNKLAAKPDQLDFPELYLSSPNESGFFGFILQYEGSSNAELNENAVAWGNMKMAFKNINTVWNKVDVWTTISISKYLDDDTLSLINFLEIDPYAINGNLKQLAHPMSKNLSLTASRDNLVKDELADKEPSNLVYTIVSFHYLWKLLLDNAVPLVIITILWISIKVLVIILKPKASPGKKSQRNRSIDGFIDF</sequence>
<reference evidence="2 3" key="1">
    <citation type="submission" date="2020-02" db="EMBL/GenBank/DDBJ databases">
        <authorList>
            <person name="Hogendoorn C."/>
        </authorList>
    </citation>
    <scope>NUCLEOTIDE SEQUENCE [LARGE SCALE GENOMIC DNA]</scope>
    <source>
        <strain evidence="2">METHB21</strain>
    </source>
</reference>
<keyword evidence="1" id="KW-0472">Membrane</keyword>